<reference evidence="1 2" key="1">
    <citation type="submission" date="2018-01" db="EMBL/GenBank/DDBJ databases">
        <title>Whole genome analyses suggest that Burkholderia sensu lato contains two further novel genera in the rhizoxinica-symbiotica group Mycetohabitans gen. nov., and Trinickia gen. nov.: implications for the evolution of diazotrophy and nodulation in the Burkholderiaceae.</title>
        <authorList>
            <person name="Estrada-de los Santos P."/>
            <person name="Palmer M."/>
            <person name="Chavez-Ramirez B."/>
            <person name="Beukes C."/>
            <person name="Steenkamp E.T."/>
            <person name="Hirsch A.M."/>
            <person name="Manyaka P."/>
            <person name="Maluk M."/>
            <person name="Lafos M."/>
            <person name="Crook M."/>
            <person name="Gross E."/>
            <person name="Simon M.F."/>
            <person name="Bueno dos Reis Junior F."/>
            <person name="Poole P.S."/>
            <person name="Venter S.N."/>
            <person name="James E.K."/>
        </authorList>
    </citation>
    <scope>NUCLEOTIDE SEQUENCE [LARGE SCALE GENOMIC DNA]</scope>
    <source>
        <strain evidence="1 2">GIMN1.004</strain>
    </source>
</reference>
<organism evidence="1 2">
    <name type="scientific">Trinickia dabaoshanensis</name>
    <dbReference type="NCBI Taxonomy" id="564714"/>
    <lineage>
        <taxon>Bacteria</taxon>
        <taxon>Pseudomonadati</taxon>
        <taxon>Pseudomonadota</taxon>
        <taxon>Betaproteobacteria</taxon>
        <taxon>Burkholderiales</taxon>
        <taxon>Burkholderiaceae</taxon>
        <taxon>Trinickia</taxon>
    </lineage>
</organism>
<dbReference type="CDD" id="cd00081">
    <property type="entry name" value="Hint"/>
    <property type="match status" value="1"/>
</dbReference>
<dbReference type="SUPFAM" id="SSF51294">
    <property type="entry name" value="Hedgehog/intein (Hint) domain"/>
    <property type="match status" value="1"/>
</dbReference>
<proteinExistence type="predicted"/>
<evidence type="ECO:0008006" key="3">
    <source>
        <dbReference type="Google" id="ProtNLM"/>
    </source>
</evidence>
<evidence type="ECO:0000313" key="2">
    <source>
        <dbReference type="Proteomes" id="UP000235616"/>
    </source>
</evidence>
<dbReference type="Proteomes" id="UP000235616">
    <property type="component" value="Unassembled WGS sequence"/>
</dbReference>
<accession>A0A2N7VTC7</accession>
<name>A0A2N7VTC7_9BURK</name>
<protein>
    <recommendedName>
        <fullName evidence="3">Hint domain-containing protein</fullName>
    </recommendedName>
</protein>
<comment type="caution">
    <text evidence="1">The sequence shown here is derived from an EMBL/GenBank/DDBJ whole genome shotgun (WGS) entry which is preliminary data.</text>
</comment>
<dbReference type="AlphaFoldDB" id="A0A2N7VTC7"/>
<evidence type="ECO:0000313" key="1">
    <source>
        <dbReference type="EMBL" id="PMS20407.1"/>
    </source>
</evidence>
<gene>
    <name evidence="1" type="ORF">C0Z18_10740</name>
</gene>
<keyword evidence="2" id="KW-1185">Reference proteome</keyword>
<dbReference type="Gene3D" id="2.170.16.10">
    <property type="entry name" value="Hedgehog/Intein (Hint) domain"/>
    <property type="match status" value="1"/>
</dbReference>
<dbReference type="EMBL" id="PNYA01000008">
    <property type="protein sequence ID" value="PMS20407.1"/>
    <property type="molecule type" value="Genomic_DNA"/>
</dbReference>
<dbReference type="InterPro" id="IPR036844">
    <property type="entry name" value="Hint_dom_sf"/>
</dbReference>
<sequence>MVCAVLLARLACAQSGLDPSSRASAMSAQERVAFEHLRAIAGPSGRSAIDLTDSMQRQAYYALLRTHGITRANRPELFAQFDRTIETQHRDQAGGSPVRVNDCQLRMQGADGADTRMGDFRDILDIDATPDFKTVSARALDTVIDPATYVLDMMDVYDEKWERVLSSATDEGFTKATAGCSGGKCLDPHLQIFRTEKKPGNNPSGGPINVFATFSYRTAARAYSPCLVMMAGPVHGLPKSLDLKHPSVQYGDDPNRPIVVCVNRANKTAEYPNACDYGPMMPGVHNNDAHVELYVVGDVVCNDALAPFDSSDAPQPNLYGELTVIPPATGGVCPVIPIEGKTLLSHLAVSADRKTLMFNWPPPNKNGAAGDPADFGNICWQQVANNSLWDFLLKIHATTVDRTGAASYKVYAAFLSELPTATVQQMKVPQIVFQLGCLRGGTEVTMADGTHRAIERVAIGDTVAGPLGPLKVKGVTTGTDTRFVKIVTPQGGGEPLYVTETHPVALDSGGSMPGPTVRLVEAEDLLETNVAKVANDDKRMQVLWTPRAGPPRPEPFTVEHVTGTTYPVYNLTLERIDGQPIARPGQALFYANGIVVGDNREQGSLEQARREAATRSPQYRLSELERVDFDHWRARAGRVPALPDSGKETR</sequence>